<dbReference type="EMBL" id="KZ155791">
    <property type="protein sequence ID" value="OUS45233.1"/>
    <property type="molecule type" value="Genomic_DNA"/>
</dbReference>
<feature type="non-terminal residue" evidence="1">
    <location>
        <position position="1"/>
    </location>
</feature>
<sequence length="102" mass="10992">HADHTALPPGFIIKFERRRSKVNVIARTASYHEGENLCRALFGQLTVSAKLRKPHATEHGEPGAQHGARFGCCAGLGTRPAIVYAAPPGVKAPRTGQRRVLS</sequence>
<name>A0A1Y5IB01_OSTTA</name>
<accession>A0A1Y5IB01</accession>
<gene>
    <name evidence="1" type="ORF">BE221DRAFT_77433</name>
</gene>
<proteinExistence type="predicted"/>
<dbReference type="Proteomes" id="UP000195557">
    <property type="component" value="Unassembled WGS sequence"/>
</dbReference>
<dbReference type="AlphaFoldDB" id="A0A1Y5IB01"/>
<protein>
    <submittedName>
        <fullName evidence="1">Uncharacterized protein</fullName>
    </submittedName>
</protein>
<organism evidence="1">
    <name type="scientific">Ostreococcus tauri</name>
    <name type="common">Marine green alga</name>
    <dbReference type="NCBI Taxonomy" id="70448"/>
    <lineage>
        <taxon>Eukaryota</taxon>
        <taxon>Viridiplantae</taxon>
        <taxon>Chlorophyta</taxon>
        <taxon>Mamiellophyceae</taxon>
        <taxon>Mamiellales</taxon>
        <taxon>Bathycoccaceae</taxon>
        <taxon>Ostreococcus</taxon>
    </lineage>
</organism>
<evidence type="ECO:0000313" key="1">
    <source>
        <dbReference type="EMBL" id="OUS45233.1"/>
    </source>
</evidence>
<reference evidence="1" key="1">
    <citation type="submission" date="2017-04" db="EMBL/GenBank/DDBJ databases">
        <title>Population genomics of picophytoplankton unveils novel chromosome hypervariability.</title>
        <authorList>
            <consortium name="DOE Joint Genome Institute"/>
            <person name="Blanc-Mathieu R."/>
            <person name="Krasovec M."/>
            <person name="Hebrard M."/>
            <person name="Yau S."/>
            <person name="Desgranges E."/>
            <person name="Martin J."/>
            <person name="Schackwitz W."/>
            <person name="Kuo A."/>
            <person name="Salin G."/>
            <person name="Donnadieu C."/>
            <person name="Desdevises Y."/>
            <person name="Sanchez-Ferandin S."/>
            <person name="Moreau H."/>
            <person name="Rivals E."/>
            <person name="Grigoriev I.V."/>
            <person name="Grimsley N."/>
            <person name="Eyre-Walker A."/>
            <person name="Piganeau G."/>
        </authorList>
    </citation>
    <scope>NUCLEOTIDE SEQUENCE [LARGE SCALE GENOMIC DNA]</scope>
    <source>
        <strain evidence="1">RCC 1115</strain>
    </source>
</reference>